<reference evidence="3" key="1">
    <citation type="submission" date="2018-05" db="EMBL/GenBank/DDBJ databases">
        <title>Ignatzschineria dubaiensis sp. nov., isolated from necrotic foot tissues of dromedaries (Camelus dromedarius) and associated maggots in Dubai, United Arab Emirates.</title>
        <authorList>
            <person name="Tsang C.C."/>
            <person name="Tang J.Y.M."/>
            <person name="Fong J.Y.H."/>
            <person name="Kinne J."/>
            <person name="Lee H.H."/>
            <person name="Joseph M."/>
            <person name="Jose S."/>
            <person name="Schuster R.K."/>
            <person name="Tang Y."/>
            <person name="Sivakumar S."/>
            <person name="Chen J.H.K."/>
            <person name="Teng J.L.L."/>
            <person name="Lau S.K.P."/>
            <person name="Wernery U."/>
            <person name="Woo P.C.Y."/>
        </authorList>
    </citation>
    <scope>NUCLEOTIDE SEQUENCE [LARGE SCALE GENOMIC DNA]</scope>
    <source>
        <strain evidence="3">KCTC 22644</strain>
    </source>
</reference>
<evidence type="ECO:0000313" key="2">
    <source>
        <dbReference type="EMBL" id="PWD81931.1"/>
    </source>
</evidence>
<dbReference type="NCBIfam" id="TIGR00125">
    <property type="entry name" value="cyt_tran_rel"/>
    <property type="match status" value="1"/>
</dbReference>
<dbReference type="SUPFAM" id="SSF52374">
    <property type="entry name" value="Nucleotidylyl transferase"/>
    <property type="match status" value="1"/>
</dbReference>
<dbReference type="PANTHER" id="PTHR37512">
    <property type="entry name" value="TRIFUNCTIONAL NAD BIOSYNTHESIS/REGULATOR PROTEIN NADR"/>
    <property type="match status" value="1"/>
</dbReference>
<dbReference type="Pfam" id="PF01467">
    <property type="entry name" value="CTP_transf_like"/>
    <property type="match status" value="1"/>
</dbReference>
<dbReference type="Proteomes" id="UP000245020">
    <property type="component" value="Unassembled WGS sequence"/>
</dbReference>
<proteinExistence type="predicted"/>
<accession>A0A2U2AH07</accession>
<dbReference type="AlphaFoldDB" id="A0A2U2AH07"/>
<evidence type="ECO:0000313" key="3">
    <source>
        <dbReference type="Proteomes" id="UP000245020"/>
    </source>
</evidence>
<protein>
    <recommendedName>
        <fullName evidence="1">Cytidyltransferase-like domain-containing protein</fullName>
    </recommendedName>
</protein>
<dbReference type="GO" id="GO:0003824">
    <property type="term" value="F:catalytic activity"/>
    <property type="evidence" value="ECO:0007669"/>
    <property type="project" value="InterPro"/>
</dbReference>
<dbReference type="InterPro" id="IPR052735">
    <property type="entry name" value="NAD_biosynth-regulator"/>
</dbReference>
<dbReference type="PANTHER" id="PTHR37512:SF1">
    <property type="entry name" value="NADR_TTD14 AAA DOMAIN-CONTAINING PROTEIN"/>
    <property type="match status" value="1"/>
</dbReference>
<dbReference type="Gene3D" id="3.40.50.620">
    <property type="entry name" value="HUPs"/>
    <property type="match status" value="1"/>
</dbReference>
<dbReference type="InterPro" id="IPR014729">
    <property type="entry name" value="Rossmann-like_a/b/a_fold"/>
</dbReference>
<sequence>MKQQGNRMAQSIGMIVGKFYPLHQGHINMILQARQLVDELIVFVCSDSERDLKLFEESAMTRLPTSEERTNWAKQVFATIPGIQVESFIEDGIPAYPNGWQAWSERLQATLNALNIKPTIIFSSELQDEALYRQYFNLPVRLMDPPRAQFDVSATKIRTEPYRYWHFIPSHIRPFFTKQIVIDTRFSDTLLLQSVIKLFQSVDQKNNSQLQFIALDQHQLPQSIHHYHQEMIRINGIIGSPAFIEQALGTIEQINLNKIQNSRDLPYYNMMAPSLFEADETENNALMQFNELNHFLAQILEMPATK</sequence>
<keyword evidence="3" id="KW-1185">Reference proteome</keyword>
<organism evidence="2 3">
    <name type="scientific">Ignatzschineria ureiclastica</name>
    <dbReference type="NCBI Taxonomy" id="472582"/>
    <lineage>
        <taxon>Bacteria</taxon>
        <taxon>Pseudomonadati</taxon>
        <taxon>Pseudomonadota</taxon>
        <taxon>Gammaproteobacteria</taxon>
        <taxon>Cardiobacteriales</taxon>
        <taxon>Ignatzschineriaceae</taxon>
        <taxon>Ignatzschineria</taxon>
    </lineage>
</organism>
<feature type="domain" description="Cytidyltransferase-like" evidence="1">
    <location>
        <begin position="15"/>
        <end position="74"/>
    </location>
</feature>
<evidence type="ECO:0000259" key="1">
    <source>
        <dbReference type="Pfam" id="PF01467"/>
    </source>
</evidence>
<dbReference type="EMBL" id="QEWQ01000001">
    <property type="protein sequence ID" value="PWD81931.1"/>
    <property type="molecule type" value="Genomic_DNA"/>
</dbReference>
<comment type="caution">
    <text evidence="2">The sequence shown here is derived from an EMBL/GenBank/DDBJ whole genome shotgun (WGS) entry which is preliminary data.</text>
</comment>
<name>A0A2U2AH07_9GAMM</name>
<dbReference type="InterPro" id="IPR004821">
    <property type="entry name" value="Cyt_trans-like"/>
</dbReference>
<gene>
    <name evidence="2" type="ORF">DC083_01760</name>
</gene>